<gene>
    <name evidence="1" type="ORF">DYU05_09755</name>
</gene>
<evidence type="ECO:0000313" key="1">
    <source>
        <dbReference type="EMBL" id="RFZ85851.1"/>
    </source>
</evidence>
<comment type="caution">
    <text evidence="1">The sequence shown here is derived from an EMBL/GenBank/DDBJ whole genome shotgun (WGS) entry which is preliminary data.</text>
</comment>
<name>A0A3E2NY56_9SPHI</name>
<protein>
    <submittedName>
        <fullName evidence="1">Uncharacterized protein</fullName>
    </submittedName>
</protein>
<reference evidence="1 2" key="1">
    <citation type="submission" date="2018-08" db="EMBL/GenBank/DDBJ databases">
        <title>Mucilaginibacter terrae sp. nov., isolated from manganese diggings.</title>
        <authorList>
            <person name="Huang Y."/>
            <person name="Zhou Z."/>
        </authorList>
    </citation>
    <scope>NUCLEOTIDE SEQUENCE [LARGE SCALE GENOMIC DNA]</scope>
    <source>
        <strain evidence="1 2">ZH6</strain>
    </source>
</reference>
<evidence type="ECO:0000313" key="2">
    <source>
        <dbReference type="Proteomes" id="UP000260823"/>
    </source>
</evidence>
<sequence>MKQQEVFKKIGGIIQEINDQYQYLQGSENNMNDLELELFVANTHFLKDHAEILRKLNAIKTPATTASIGNEPKWFEPVVQPAKPQLPPNTTFKLDAPAAPKEEDHIRYEIGQPEEPSPTVEFTPVNKVANELTQAADEPVADSIDLGAATPDDTYSFEREEPEIIKHQLILDDEQATDEVSSPEDEALLTPITYVDEPEPEEVETIDLPVVDVAEPEPVIEDAAEEPLTETLLLPEVNKAETKPFSASMEEIQAEHFSNQENQRVSQAELPKEETDLKEEQILTLNQRLSAQLKDKSHNISAATPKEVVEPLADIKAAITLNDKLLFVKDLFKGYNLAYTEAIEIVNRFTNYEEAERFLKNNYVTKNDWESKPATAEKFYALLRRRYAKS</sequence>
<proteinExistence type="predicted"/>
<keyword evidence="2" id="KW-1185">Reference proteome</keyword>
<dbReference type="RefSeq" id="WP_117382747.1">
    <property type="nucleotide sequence ID" value="NZ_QWDE01000001.1"/>
</dbReference>
<organism evidence="1 2">
    <name type="scientific">Mucilaginibacter terrenus</name>
    <dbReference type="NCBI Taxonomy" id="2482727"/>
    <lineage>
        <taxon>Bacteria</taxon>
        <taxon>Pseudomonadati</taxon>
        <taxon>Bacteroidota</taxon>
        <taxon>Sphingobacteriia</taxon>
        <taxon>Sphingobacteriales</taxon>
        <taxon>Sphingobacteriaceae</taxon>
        <taxon>Mucilaginibacter</taxon>
    </lineage>
</organism>
<dbReference type="Proteomes" id="UP000260823">
    <property type="component" value="Unassembled WGS sequence"/>
</dbReference>
<dbReference type="EMBL" id="QWDE01000001">
    <property type="protein sequence ID" value="RFZ85851.1"/>
    <property type="molecule type" value="Genomic_DNA"/>
</dbReference>
<dbReference type="AlphaFoldDB" id="A0A3E2NY56"/>
<dbReference type="OrthoDB" id="1100725at2"/>
<accession>A0A3E2NY56</accession>